<dbReference type="CDD" id="cd16936">
    <property type="entry name" value="HATPase_RsbW-like"/>
    <property type="match status" value="1"/>
</dbReference>
<dbReference type="PANTHER" id="PTHR35526:SF3">
    <property type="entry name" value="ANTI-SIGMA-F FACTOR RSBW"/>
    <property type="match status" value="1"/>
</dbReference>
<reference evidence="4 5" key="1">
    <citation type="journal article" date="2016" name="Arch. Microbiol.">
        <title>Streptomyces zhihengii sp. nov., isolated from rhizospheric soil of Psammosilene tunicoides.</title>
        <authorList>
            <person name="Huang M.J."/>
            <person name="Fei J.J."/>
            <person name="Salam N."/>
            <person name="Kim C.J."/>
            <person name="Hozzein W.N."/>
            <person name="Xiao M."/>
            <person name="Huang H.Q."/>
            <person name="Li W.J."/>
        </authorList>
    </citation>
    <scope>NUCLEOTIDE SEQUENCE [LARGE SCALE GENOMIC DNA]</scope>
    <source>
        <strain evidence="4 5">YIM T102</strain>
    </source>
</reference>
<dbReference type="InterPro" id="IPR003594">
    <property type="entry name" value="HATPase_dom"/>
</dbReference>
<keyword evidence="1" id="KW-0723">Serine/threonine-protein kinase</keyword>
<accession>A0ABS2V4Z0</accession>
<dbReference type="Pfam" id="PF13581">
    <property type="entry name" value="HATPase_c_2"/>
    <property type="match status" value="1"/>
</dbReference>
<name>A0ABS2V4Z0_9ACTN</name>
<feature type="region of interest" description="Disordered" evidence="2">
    <location>
        <begin position="1"/>
        <end position="29"/>
    </location>
</feature>
<evidence type="ECO:0000256" key="2">
    <source>
        <dbReference type="SAM" id="MobiDB-lite"/>
    </source>
</evidence>
<protein>
    <submittedName>
        <fullName evidence="4">ATP-binding protein</fullName>
    </submittedName>
</protein>
<keyword evidence="5" id="KW-1185">Reference proteome</keyword>
<sequence length="156" mass="16252">MYVTAQDSAFSPTANAAGKIPAPRRPAEDDEVTQALECRPEAAGQARHTAEVACRAWHVDGEATDAVLLVVSELVTNAVEHAQPPVTLNLQHDLADGGVWVGVTDGGPAAHDGPWISSCSGDEHGRGMDIVDAIAETHGTHCHQGGTTHWAHLSAA</sequence>
<keyword evidence="4" id="KW-0547">Nucleotide-binding</keyword>
<keyword evidence="4" id="KW-0614">Plasmid</keyword>
<keyword evidence="1" id="KW-0418">Kinase</keyword>
<comment type="caution">
    <text evidence="4">The sequence shown here is derived from an EMBL/GenBank/DDBJ whole genome shotgun (WGS) entry which is preliminary data.</text>
</comment>
<proteinExistence type="predicted"/>
<feature type="domain" description="Histidine kinase/HSP90-like ATPase" evidence="3">
    <location>
        <begin position="39"/>
        <end position="147"/>
    </location>
</feature>
<dbReference type="EMBL" id="JAFEJA010000003">
    <property type="protein sequence ID" value="MBM9624549.1"/>
    <property type="molecule type" value="Genomic_DNA"/>
</dbReference>
<dbReference type="Gene3D" id="3.30.565.10">
    <property type="entry name" value="Histidine kinase-like ATPase, C-terminal domain"/>
    <property type="match status" value="1"/>
</dbReference>
<geneLocation type="plasmid" evidence="4">
    <name>unnamed1</name>
</geneLocation>
<evidence type="ECO:0000313" key="5">
    <source>
        <dbReference type="Proteomes" id="UP000664109"/>
    </source>
</evidence>
<dbReference type="PANTHER" id="PTHR35526">
    <property type="entry name" value="ANTI-SIGMA-F FACTOR RSBW-RELATED"/>
    <property type="match status" value="1"/>
</dbReference>
<gene>
    <name evidence="4" type="ORF">JE024_39085</name>
</gene>
<dbReference type="InterPro" id="IPR050267">
    <property type="entry name" value="Anti-sigma-factor_SerPK"/>
</dbReference>
<keyword evidence="1" id="KW-0808">Transferase</keyword>
<dbReference type="SUPFAM" id="SSF55874">
    <property type="entry name" value="ATPase domain of HSP90 chaperone/DNA topoisomerase II/histidine kinase"/>
    <property type="match status" value="1"/>
</dbReference>
<dbReference type="InterPro" id="IPR036890">
    <property type="entry name" value="HATPase_C_sf"/>
</dbReference>
<organism evidence="4 5">
    <name type="scientific">Streptomyces zhihengii</name>
    <dbReference type="NCBI Taxonomy" id="1818004"/>
    <lineage>
        <taxon>Bacteria</taxon>
        <taxon>Bacillati</taxon>
        <taxon>Actinomycetota</taxon>
        <taxon>Actinomycetes</taxon>
        <taxon>Kitasatosporales</taxon>
        <taxon>Streptomycetaceae</taxon>
        <taxon>Streptomyces</taxon>
    </lineage>
</organism>
<feature type="compositionally biased region" description="Polar residues" evidence="2">
    <location>
        <begin position="1"/>
        <end position="14"/>
    </location>
</feature>
<keyword evidence="4" id="KW-0067">ATP-binding</keyword>
<dbReference type="Proteomes" id="UP000664109">
    <property type="component" value="Unassembled WGS sequence"/>
</dbReference>
<dbReference type="GO" id="GO:0005524">
    <property type="term" value="F:ATP binding"/>
    <property type="evidence" value="ECO:0007669"/>
    <property type="project" value="UniProtKB-KW"/>
</dbReference>
<evidence type="ECO:0000256" key="1">
    <source>
        <dbReference type="ARBA" id="ARBA00022527"/>
    </source>
</evidence>
<evidence type="ECO:0000259" key="3">
    <source>
        <dbReference type="Pfam" id="PF13581"/>
    </source>
</evidence>
<evidence type="ECO:0000313" key="4">
    <source>
        <dbReference type="EMBL" id="MBM9624549.1"/>
    </source>
</evidence>